<protein>
    <submittedName>
        <fullName evidence="14">DUF1211 domain-containing protein</fullName>
    </submittedName>
</protein>
<comment type="catalytic activity">
    <reaction evidence="12">
        <text>K(+)(in) = K(+)(out)</text>
        <dbReference type="Rhea" id="RHEA:29463"/>
        <dbReference type="ChEBI" id="CHEBI:29103"/>
    </reaction>
</comment>
<dbReference type="GO" id="GO:0015252">
    <property type="term" value="F:proton channel activity"/>
    <property type="evidence" value="ECO:0007669"/>
    <property type="project" value="InterPro"/>
</dbReference>
<keyword evidence="4" id="KW-0633">Potassium transport</keyword>
<keyword evidence="5 13" id="KW-0812">Transmembrane</keyword>
<organism evidence="14 15">
    <name type="scientific">Candidatus Opimibacter skivensis</name>
    <dbReference type="NCBI Taxonomy" id="2982028"/>
    <lineage>
        <taxon>Bacteria</taxon>
        <taxon>Pseudomonadati</taxon>
        <taxon>Bacteroidota</taxon>
        <taxon>Saprospiria</taxon>
        <taxon>Saprospirales</taxon>
        <taxon>Saprospiraceae</taxon>
        <taxon>Candidatus Opimibacter</taxon>
    </lineage>
</organism>
<reference evidence="14 15" key="1">
    <citation type="submission" date="2020-10" db="EMBL/GenBank/DDBJ databases">
        <title>Connecting structure to function with the recovery of over 1000 high-quality activated sludge metagenome-assembled genomes encoding full-length rRNA genes using long-read sequencing.</title>
        <authorList>
            <person name="Singleton C.M."/>
            <person name="Petriglieri F."/>
            <person name="Kristensen J.M."/>
            <person name="Kirkegaard R.H."/>
            <person name="Michaelsen T.Y."/>
            <person name="Andersen M.H."/>
            <person name="Karst S.M."/>
            <person name="Dueholm M.S."/>
            <person name="Nielsen P.H."/>
            <person name="Albertsen M."/>
        </authorList>
    </citation>
    <scope>NUCLEOTIDE SEQUENCE [LARGE SCALE GENOMIC DNA]</scope>
    <source>
        <strain evidence="14">Ribe_18-Q3-R11-54_MAXAC.273</strain>
    </source>
</reference>
<dbReference type="PANTHER" id="PTHR31462:SF5">
    <property type="entry name" value="ENDOSOMAL_LYSOSOMAL PROTON CHANNEL TMEM175"/>
    <property type="match status" value="1"/>
</dbReference>
<evidence type="ECO:0000256" key="6">
    <source>
        <dbReference type="ARBA" id="ARBA00022826"/>
    </source>
</evidence>
<proteinExistence type="inferred from homology"/>
<dbReference type="EMBL" id="JADKGY010000008">
    <property type="protein sequence ID" value="MBK9982816.1"/>
    <property type="molecule type" value="Genomic_DNA"/>
</dbReference>
<feature type="transmembrane region" description="Helical" evidence="13">
    <location>
        <begin position="21"/>
        <end position="40"/>
    </location>
</feature>
<evidence type="ECO:0000313" key="14">
    <source>
        <dbReference type="EMBL" id="MBK9982816.1"/>
    </source>
</evidence>
<evidence type="ECO:0000256" key="10">
    <source>
        <dbReference type="ARBA" id="ARBA00023136"/>
    </source>
</evidence>
<dbReference type="Proteomes" id="UP000808337">
    <property type="component" value="Unassembled WGS sequence"/>
</dbReference>
<comment type="subcellular location">
    <subcellularLocation>
        <location evidence="1">Membrane</location>
        <topology evidence="1">Multi-pass membrane protein</topology>
    </subcellularLocation>
</comment>
<keyword evidence="3" id="KW-0813">Transport</keyword>
<dbReference type="GO" id="GO:0005267">
    <property type="term" value="F:potassium channel activity"/>
    <property type="evidence" value="ECO:0007669"/>
    <property type="project" value="UniProtKB-KW"/>
</dbReference>
<dbReference type="AlphaFoldDB" id="A0A9D7SV50"/>
<keyword evidence="6" id="KW-0631">Potassium channel</keyword>
<dbReference type="PANTHER" id="PTHR31462">
    <property type="entry name" value="ENDOSOMAL/LYSOSOMAL POTASSIUM CHANNEL TMEM175"/>
    <property type="match status" value="1"/>
</dbReference>
<evidence type="ECO:0000256" key="9">
    <source>
        <dbReference type="ARBA" id="ARBA00023065"/>
    </source>
</evidence>
<dbReference type="Pfam" id="PF06736">
    <property type="entry name" value="TMEM175"/>
    <property type="match status" value="1"/>
</dbReference>
<dbReference type="InterPro" id="IPR010617">
    <property type="entry name" value="TMEM175-like"/>
</dbReference>
<evidence type="ECO:0000256" key="11">
    <source>
        <dbReference type="ARBA" id="ARBA00023303"/>
    </source>
</evidence>
<comment type="caution">
    <text evidence="14">The sequence shown here is derived from an EMBL/GenBank/DDBJ whole genome shotgun (WGS) entry which is preliminary data.</text>
</comment>
<keyword evidence="9" id="KW-0406">Ion transport</keyword>
<comment type="similarity">
    <text evidence="2">Belongs to the TMEM175 family.</text>
</comment>
<evidence type="ECO:0000313" key="15">
    <source>
        <dbReference type="Proteomes" id="UP000808337"/>
    </source>
</evidence>
<feature type="transmembrane region" description="Helical" evidence="13">
    <location>
        <begin position="94"/>
        <end position="116"/>
    </location>
</feature>
<gene>
    <name evidence="14" type="ORF">IPP15_10410</name>
</gene>
<evidence type="ECO:0000256" key="4">
    <source>
        <dbReference type="ARBA" id="ARBA00022538"/>
    </source>
</evidence>
<feature type="transmembrane region" description="Helical" evidence="13">
    <location>
        <begin position="174"/>
        <end position="207"/>
    </location>
</feature>
<keyword evidence="11" id="KW-0407">Ion channel</keyword>
<evidence type="ECO:0000256" key="12">
    <source>
        <dbReference type="ARBA" id="ARBA00034430"/>
    </source>
</evidence>
<feature type="transmembrane region" description="Helical" evidence="13">
    <location>
        <begin position="60"/>
        <end position="82"/>
    </location>
</feature>
<accession>A0A9D7SV50</accession>
<dbReference type="GO" id="GO:0016020">
    <property type="term" value="C:membrane"/>
    <property type="evidence" value="ECO:0007669"/>
    <property type="project" value="UniProtKB-SubCell"/>
</dbReference>
<keyword evidence="8 13" id="KW-1133">Transmembrane helix</keyword>
<evidence type="ECO:0000256" key="2">
    <source>
        <dbReference type="ARBA" id="ARBA00006920"/>
    </source>
</evidence>
<evidence type="ECO:0000256" key="5">
    <source>
        <dbReference type="ARBA" id="ARBA00022692"/>
    </source>
</evidence>
<evidence type="ECO:0000256" key="8">
    <source>
        <dbReference type="ARBA" id="ARBA00022989"/>
    </source>
</evidence>
<name>A0A9D7SV50_9BACT</name>
<feature type="transmembrane region" description="Helical" evidence="13">
    <location>
        <begin position="128"/>
        <end position="153"/>
    </location>
</feature>
<evidence type="ECO:0000256" key="3">
    <source>
        <dbReference type="ARBA" id="ARBA00022448"/>
    </source>
</evidence>
<evidence type="ECO:0000256" key="7">
    <source>
        <dbReference type="ARBA" id="ARBA00022958"/>
    </source>
</evidence>
<evidence type="ECO:0000256" key="13">
    <source>
        <dbReference type="SAM" id="Phobius"/>
    </source>
</evidence>
<keyword evidence="7" id="KW-0630">Potassium</keyword>
<evidence type="ECO:0000256" key="1">
    <source>
        <dbReference type="ARBA" id="ARBA00004141"/>
    </source>
</evidence>
<sequence length="218" mass="25064">MRPMLKTKDINPVMKTDRLEMFTDGVFAIAITLLILEVKIPKHTDLVEVGGLYAYLLHLWPTYLSYFISFLVIGIYWSNIHWLFTFIYKKTNHVFNLLCILFLMTIAFMPFTTAVLGDYIIDPEYRNAAVTAYCVGFFLPIPIGLLGTLYAFHNNRLIDPTLSKTFLRKQIYKLVFGMVFLGVAIGLSFQFPWVSIGIVVANVLLYLLPPDKPEYDVE</sequence>
<keyword evidence="10 13" id="KW-0472">Membrane</keyword>